<keyword evidence="5" id="KW-1133">Transmembrane helix</keyword>
<name>A0ABT3C633_9MYCO</name>
<keyword evidence="1" id="KW-0547">Nucleotide-binding</keyword>
<evidence type="ECO:0000256" key="4">
    <source>
        <dbReference type="SAM" id="MobiDB-lite"/>
    </source>
</evidence>
<dbReference type="PANTHER" id="PTHR42749">
    <property type="entry name" value="CELL SHAPE-DETERMINING PROTEIN MREB"/>
    <property type="match status" value="1"/>
</dbReference>
<dbReference type="Proteomes" id="UP001526201">
    <property type="component" value="Unassembled WGS sequence"/>
</dbReference>
<feature type="region of interest" description="Disordered" evidence="4">
    <location>
        <begin position="443"/>
        <end position="469"/>
    </location>
</feature>
<dbReference type="EMBL" id="JACKTY010000012">
    <property type="protein sequence ID" value="MCV7224939.1"/>
    <property type="molecule type" value="Genomic_DNA"/>
</dbReference>
<feature type="transmembrane region" description="Helical" evidence="5">
    <location>
        <begin position="416"/>
        <end position="438"/>
    </location>
</feature>
<evidence type="ECO:0000313" key="7">
    <source>
        <dbReference type="Proteomes" id="UP001526201"/>
    </source>
</evidence>
<feature type="compositionally biased region" description="Low complexity" evidence="4">
    <location>
        <begin position="491"/>
        <end position="514"/>
    </location>
</feature>
<evidence type="ECO:0000313" key="6">
    <source>
        <dbReference type="EMBL" id="MCV7224939.1"/>
    </source>
</evidence>
<feature type="compositionally biased region" description="Pro residues" evidence="4">
    <location>
        <begin position="515"/>
        <end position="530"/>
    </location>
</feature>
<dbReference type="SUPFAM" id="SSF53067">
    <property type="entry name" value="Actin-like ATPase domain"/>
    <property type="match status" value="1"/>
</dbReference>
<organism evidence="6 7">
    <name type="scientific">Mycolicibacterium komossense</name>
    <dbReference type="NCBI Taxonomy" id="1779"/>
    <lineage>
        <taxon>Bacteria</taxon>
        <taxon>Bacillati</taxon>
        <taxon>Actinomycetota</taxon>
        <taxon>Actinomycetes</taxon>
        <taxon>Mycobacteriales</taxon>
        <taxon>Mycobacteriaceae</taxon>
        <taxon>Mycolicibacterium</taxon>
    </lineage>
</organism>
<gene>
    <name evidence="6" type="ORF">H7J73_02645</name>
</gene>
<dbReference type="InterPro" id="IPR043129">
    <property type="entry name" value="ATPase_NBD"/>
</dbReference>
<dbReference type="RefSeq" id="WP_264065690.1">
    <property type="nucleotide sequence ID" value="NZ_JACKTY010000012.1"/>
</dbReference>
<evidence type="ECO:0000256" key="1">
    <source>
        <dbReference type="ARBA" id="ARBA00022741"/>
    </source>
</evidence>
<evidence type="ECO:0000256" key="2">
    <source>
        <dbReference type="ARBA" id="ARBA00022840"/>
    </source>
</evidence>
<feature type="region of interest" description="Disordered" evidence="4">
    <location>
        <begin position="491"/>
        <end position="533"/>
    </location>
</feature>
<keyword evidence="7" id="KW-1185">Reference proteome</keyword>
<keyword evidence="5" id="KW-0472">Membrane</keyword>
<dbReference type="InterPro" id="IPR013126">
    <property type="entry name" value="Hsp_70_fam"/>
</dbReference>
<keyword evidence="3" id="KW-0143">Chaperone</keyword>
<comment type="caution">
    <text evidence="6">The sequence shown here is derived from an EMBL/GenBank/DDBJ whole genome shotgun (WGS) entry which is preliminary data.</text>
</comment>
<keyword evidence="5" id="KW-0812">Transmembrane</keyword>
<reference evidence="6 7" key="1">
    <citation type="journal article" date="2022" name="BMC Genomics">
        <title>Comparative genome analysis of mycobacteria focusing on tRNA and non-coding RNA.</title>
        <authorList>
            <person name="Behra P.R.K."/>
            <person name="Pettersson B.M.F."/>
            <person name="Ramesh M."/>
            <person name="Das S."/>
            <person name="Dasgupta S."/>
            <person name="Kirsebom L.A."/>
        </authorList>
    </citation>
    <scope>NUCLEOTIDE SEQUENCE [LARGE SCALE GENOMIC DNA]</scope>
    <source>
        <strain evidence="6 7">DSM 44078</strain>
    </source>
</reference>
<evidence type="ECO:0000256" key="3">
    <source>
        <dbReference type="ARBA" id="ARBA00023186"/>
    </source>
</evidence>
<keyword evidence="2" id="KW-0067">ATP-binding</keyword>
<accession>A0ABT3C633</accession>
<dbReference type="PANTHER" id="PTHR42749:SF1">
    <property type="entry name" value="CELL SHAPE-DETERMINING PROTEIN MREB"/>
    <property type="match status" value="1"/>
</dbReference>
<dbReference type="Gene3D" id="3.90.640.10">
    <property type="entry name" value="Actin, Chain A, domain 4"/>
    <property type="match status" value="1"/>
</dbReference>
<dbReference type="Gene3D" id="3.30.420.40">
    <property type="match status" value="2"/>
</dbReference>
<proteinExistence type="predicted"/>
<protein>
    <submittedName>
        <fullName evidence="6">Hsp70 family protein</fullName>
    </submittedName>
</protein>
<evidence type="ECO:0000256" key="5">
    <source>
        <dbReference type="SAM" id="Phobius"/>
    </source>
</evidence>
<dbReference type="Pfam" id="PF00012">
    <property type="entry name" value="HSP70"/>
    <property type="match status" value="1"/>
</dbReference>
<sequence length="564" mass="57914">MTDGTRSALGLSVGATRLTAMTADNTVSWPPVVTLDRGLVIGDFVDRVGDPIAILAADGSRHRSEALLANALRTLAYAATGGRPLPDVTALSYPAHWRPAAVEALRRALRRVPEWSREPVALLSDLTAATTALAADPGLPTRGIMAVCDLGGSGTSLSLVDAAAGHRPIAPVVRHVDFSGDLVDQAILTHIIGVLAGAGSVDLASTSAIGSLGRLRVQCRAAKEHLAVGAVTALPVELPGYRGDVRLTRNELDDAVRAPLRDFVELIHDTMRRNGIRPGDLVGVATVGGGAAMTAVTTALSEHLRVPVITTSRPALSAAIGAALRALRGPVDDSATAMAAAAPAAMSRPADIAPVSAARAWSQAEDLPELELPGLELADHHGPGSLTNARPQIAFEEEPVIAQAAERKTQWYRSPLALMATAVVVIAGAVSAIGVVLASDSMTTPASTATPSIGQAPAPPAIQQQASTPAQVVRTITAIPAPAPQTQVVQQAAPAAPPTAEAPAPVAETPDPITQVPPPVTQPPVEPTTPAPISAPLQWIPKIPHLPAIPPIPGLPQMFQPPIP</sequence>